<evidence type="ECO:0000259" key="1">
    <source>
        <dbReference type="PROSITE" id="PS51340"/>
    </source>
</evidence>
<dbReference type="SUPFAM" id="SSF50800">
    <property type="entry name" value="PK beta-barrel domain-like"/>
    <property type="match status" value="1"/>
</dbReference>
<name>A0A380NJW3_9FIRM</name>
<dbReference type="Proteomes" id="UP000255367">
    <property type="component" value="Unassembled WGS sequence"/>
</dbReference>
<proteinExistence type="predicted"/>
<dbReference type="PANTHER" id="PTHR36930:SF1">
    <property type="entry name" value="MOSC DOMAIN-CONTAINING PROTEIN"/>
    <property type="match status" value="1"/>
</dbReference>
<dbReference type="PANTHER" id="PTHR36930">
    <property type="entry name" value="METAL-SULFUR CLUSTER BIOSYNTHESIS PROTEINS YUAD-RELATED"/>
    <property type="match status" value="1"/>
</dbReference>
<evidence type="ECO:0000313" key="2">
    <source>
        <dbReference type="EMBL" id="SUP42761.1"/>
    </source>
</evidence>
<dbReference type="AlphaFoldDB" id="A0A380NJW3"/>
<dbReference type="GO" id="GO:0030170">
    <property type="term" value="F:pyridoxal phosphate binding"/>
    <property type="evidence" value="ECO:0007669"/>
    <property type="project" value="InterPro"/>
</dbReference>
<gene>
    <name evidence="2" type="ORF">NCTC12020_00948</name>
</gene>
<dbReference type="InterPro" id="IPR052716">
    <property type="entry name" value="MOSC_domain"/>
</dbReference>
<organism evidence="2 3">
    <name type="scientific">Veillonella criceti</name>
    <dbReference type="NCBI Taxonomy" id="103891"/>
    <lineage>
        <taxon>Bacteria</taxon>
        <taxon>Bacillati</taxon>
        <taxon>Bacillota</taxon>
        <taxon>Negativicutes</taxon>
        <taxon>Veillonellales</taxon>
        <taxon>Veillonellaceae</taxon>
        <taxon>Veillonella</taxon>
    </lineage>
</organism>
<dbReference type="EMBL" id="UHIO01000001">
    <property type="protein sequence ID" value="SUP42761.1"/>
    <property type="molecule type" value="Genomic_DNA"/>
</dbReference>
<sequence>MAKVIAISISEKKGQKKHNIPEAKLITDFGMEGDAHAGKWHRQISLLGIQSIDLMRAKGADVNPGDFAENITIEGIVLYELPVGTRLFVGDEVLLEVTQIGKECHSGCEIQKQVGSCIMPTQGIFAKVLSGGMIHVGDTVVVEESASE</sequence>
<dbReference type="InterPro" id="IPR005302">
    <property type="entry name" value="MoCF_Sase_C"/>
</dbReference>
<dbReference type="GO" id="GO:0030151">
    <property type="term" value="F:molybdenum ion binding"/>
    <property type="evidence" value="ECO:0007669"/>
    <property type="project" value="InterPro"/>
</dbReference>
<dbReference type="GO" id="GO:0003824">
    <property type="term" value="F:catalytic activity"/>
    <property type="evidence" value="ECO:0007669"/>
    <property type="project" value="InterPro"/>
</dbReference>
<dbReference type="RefSeq" id="WP_245935690.1">
    <property type="nucleotide sequence ID" value="NZ_UHIO01000001.1"/>
</dbReference>
<accession>A0A380NJW3</accession>
<keyword evidence="3" id="KW-1185">Reference proteome</keyword>
<dbReference type="InterPro" id="IPR011037">
    <property type="entry name" value="Pyrv_Knase-like_insert_dom_sf"/>
</dbReference>
<reference evidence="2 3" key="1">
    <citation type="submission" date="2018-06" db="EMBL/GenBank/DDBJ databases">
        <authorList>
            <consortium name="Pathogen Informatics"/>
            <person name="Doyle S."/>
        </authorList>
    </citation>
    <scope>NUCLEOTIDE SEQUENCE [LARGE SCALE GENOMIC DNA]</scope>
    <source>
        <strain evidence="2 3">NCTC12020</strain>
    </source>
</reference>
<protein>
    <submittedName>
        <fullName evidence="2">Molybdenum cofactor biosynthesis protein MoaC /MOSC-domain-containing protein</fullName>
    </submittedName>
</protein>
<evidence type="ECO:0000313" key="3">
    <source>
        <dbReference type="Proteomes" id="UP000255367"/>
    </source>
</evidence>
<dbReference type="PROSITE" id="PS51340">
    <property type="entry name" value="MOSC"/>
    <property type="match status" value="1"/>
</dbReference>
<feature type="domain" description="MOSC" evidence="1">
    <location>
        <begin position="18"/>
        <end position="143"/>
    </location>
</feature>
<dbReference type="Gene3D" id="2.40.33.20">
    <property type="entry name" value="PK beta-barrel domain-like"/>
    <property type="match status" value="1"/>
</dbReference>
<dbReference type="Pfam" id="PF03473">
    <property type="entry name" value="MOSC"/>
    <property type="match status" value="1"/>
</dbReference>